<proteinExistence type="predicted"/>
<gene>
    <name evidence="1" type="ORF">DPMN_145892</name>
</gene>
<sequence>MSTDVILLIGTDTPKAHNPIEAAREMAIDRMQSGRHWVIRGPLSAEDSFNDVNIHIGQSGDVILQQQLERMWPANFNDVIHCDKPSMSLEDMKAIQIMES</sequence>
<evidence type="ECO:0000313" key="2">
    <source>
        <dbReference type="Proteomes" id="UP000828390"/>
    </source>
</evidence>
<reference evidence="1" key="2">
    <citation type="submission" date="2020-11" db="EMBL/GenBank/DDBJ databases">
        <authorList>
            <person name="McCartney M.A."/>
            <person name="Auch B."/>
            <person name="Kono T."/>
            <person name="Mallez S."/>
            <person name="Becker A."/>
            <person name="Gohl D.M."/>
            <person name="Silverstein K.A.T."/>
            <person name="Koren S."/>
            <person name="Bechman K.B."/>
            <person name="Herman A."/>
            <person name="Abrahante J.E."/>
            <person name="Garbe J."/>
        </authorList>
    </citation>
    <scope>NUCLEOTIDE SEQUENCE</scope>
    <source>
        <strain evidence="1">Duluth1</strain>
        <tissue evidence="1">Whole animal</tissue>
    </source>
</reference>
<comment type="caution">
    <text evidence="1">The sequence shown here is derived from an EMBL/GenBank/DDBJ whole genome shotgun (WGS) entry which is preliminary data.</text>
</comment>
<dbReference type="Proteomes" id="UP000828390">
    <property type="component" value="Unassembled WGS sequence"/>
</dbReference>
<dbReference type="AlphaFoldDB" id="A0A9D4IXY6"/>
<name>A0A9D4IXY6_DREPO</name>
<reference evidence="1" key="1">
    <citation type="journal article" date="2019" name="bioRxiv">
        <title>The Genome of the Zebra Mussel, Dreissena polymorpha: A Resource for Invasive Species Research.</title>
        <authorList>
            <person name="McCartney M.A."/>
            <person name="Auch B."/>
            <person name="Kono T."/>
            <person name="Mallez S."/>
            <person name="Zhang Y."/>
            <person name="Obille A."/>
            <person name="Becker A."/>
            <person name="Abrahante J.E."/>
            <person name="Garbe J."/>
            <person name="Badalamenti J.P."/>
            <person name="Herman A."/>
            <person name="Mangelson H."/>
            <person name="Liachko I."/>
            <person name="Sullivan S."/>
            <person name="Sone E.D."/>
            <person name="Koren S."/>
            <person name="Silverstein K.A.T."/>
            <person name="Beckman K.B."/>
            <person name="Gohl D.M."/>
        </authorList>
    </citation>
    <scope>NUCLEOTIDE SEQUENCE</scope>
    <source>
        <strain evidence="1">Duluth1</strain>
        <tissue evidence="1">Whole animal</tissue>
    </source>
</reference>
<accession>A0A9D4IXY6</accession>
<organism evidence="1 2">
    <name type="scientific">Dreissena polymorpha</name>
    <name type="common">Zebra mussel</name>
    <name type="synonym">Mytilus polymorpha</name>
    <dbReference type="NCBI Taxonomy" id="45954"/>
    <lineage>
        <taxon>Eukaryota</taxon>
        <taxon>Metazoa</taxon>
        <taxon>Spiralia</taxon>
        <taxon>Lophotrochozoa</taxon>
        <taxon>Mollusca</taxon>
        <taxon>Bivalvia</taxon>
        <taxon>Autobranchia</taxon>
        <taxon>Heteroconchia</taxon>
        <taxon>Euheterodonta</taxon>
        <taxon>Imparidentia</taxon>
        <taxon>Neoheterodontei</taxon>
        <taxon>Myida</taxon>
        <taxon>Dreissenoidea</taxon>
        <taxon>Dreissenidae</taxon>
        <taxon>Dreissena</taxon>
    </lineage>
</organism>
<keyword evidence="2" id="KW-1185">Reference proteome</keyword>
<evidence type="ECO:0000313" key="1">
    <source>
        <dbReference type="EMBL" id="KAH3792396.1"/>
    </source>
</evidence>
<protein>
    <submittedName>
        <fullName evidence="1">Uncharacterized protein</fullName>
    </submittedName>
</protein>
<dbReference type="EMBL" id="JAIWYP010000007">
    <property type="protein sequence ID" value="KAH3792396.1"/>
    <property type="molecule type" value="Genomic_DNA"/>
</dbReference>